<dbReference type="PROSITE" id="PS50088">
    <property type="entry name" value="ANK_REPEAT"/>
    <property type="match status" value="4"/>
</dbReference>
<dbReference type="SUPFAM" id="SSF48403">
    <property type="entry name" value="Ankyrin repeat"/>
    <property type="match status" value="1"/>
</dbReference>
<keyword evidence="4" id="KW-1133">Transmembrane helix</keyword>
<evidence type="ECO:0000256" key="4">
    <source>
        <dbReference type="SAM" id="Phobius"/>
    </source>
</evidence>
<dbReference type="EMBL" id="MCRM02000004">
    <property type="protein sequence ID" value="PNV75972.1"/>
    <property type="molecule type" value="Genomic_DNA"/>
</dbReference>
<dbReference type="InterPro" id="IPR036770">
    <property type="entry name" value="Ankyrin_rpt-contain_sf"/>
</dbReference>
<proteinExistence type="predicted"/>
<dbReference type="PRINTS" id="PR01415">
    <property type="entry name" value="ANKYRIN"/>
</dbReference>
<dbReference type="InterPro" id="IPR002110">
    <property type="entry name" value="Ankyrin_rpt"/>
</dbReference>
<evidence type="ECO:0000313" key="6">
    <source>
        <dbReference type="Proteomes" id="UP000094669"/>
    </source>
</evidence>
<evidence type="ECO:0000313" key="5">
    <source>
        <dbReference type="EMBL" id="PNV75972.1"/>
    </source>
</evidence>
<reference evidence="5" key="1">
    <citation type="submission" date="2018-01" db="EMBL/GenBank/DDBJ databases">
        <title>Genomic characterization of Leptospira inadai serogroup Lyme isolated from captured rat in Brazil and comparative analysis with human reference strain.</title>
        <authorList>
            <person name="Moreno L.Z."/>
            <person name="Loureiro A.P."/>
            <person name="Miraglia F."/>
            <person name="Kremer F.S."/>
            <person name="Eslabao M.R."/>
            <person name="Dellagostin O.A."/>
            <person name="Lilenbaum W."/>
            <person name="Moreno A.M."/>
        </authorList>
    </citation>
    <scope>NUCLEOTIDE SEQUENCE [LARGE SCALE GENOMIC DNA]</scope>
    <source>
        <strain evidence="5">M34/99</strain>
    </source>
</reference>
<feature type="repeat" description="ANK" evidence="3">
    <location>
        <begin position="709"/>
        <end position="741"/>
    </location>
</feature>
<feature type="repeat" description="ANK" evidence="3">
    <location>
        <begin position="645"/>
        <end position="677"/>
    </location>
</feature>
<keyword evidence="2 3" id="KW-0040">ANK repeat</keyword>
<keyword evidence="4" id="KW-0812">Transmembrane</keyword>
<comment type="caution">
    <text evidence="5">The sequence shown here is derived from an EMBL/GenBank/DDBJ whole genome shotgun (WGS) entry which is preliminary data.</text>
</comment>
<evidence type="ECO:0000256" key="2">
    <source>
        <dbReference type="ARBA" id="ARBA00023043"/>
    </source>
</evidence>
<accession>A0ABX4YL16</accession>
<dbReference type="PROSITE" id="PS50297">
    <property type="entry name" value="ANK_REP_REGION"/>
    <property type="match status" value="3"/>
</dbReference>
<dbReference type="Pfam" id="PF00023">
    <property type="entry name" value="Ank"/>
    <property type="match status" value="1"/>
</dbReference>
<dbReference type="Pfam" id="PF12796">
    <property type="entry name" value="Ank_2"/>
    <property type="match status" value="1"/>
</dbReference>
<feature type="repeat" description="ANK" evidence="3">
    <location>
        <begin position="612"/>
        <end position="644"/>
    </location>
</feature>
<evidence type="ECO:0000256" key="3">
    <source>
        <dbReference type="PROSITE-ProRule" id="PRU00023"/>
    </source>
</evidence>
<feature type="transmembrane region" description="Helical" evidence="4">
    <location>
        <begin position="27"/>
        <end position="48"/>
    </location>
</feature>
<dbReference type="Gene3D" id="1.25.40.20">
    <property type="entry name" value="Ankyrin repeat-containing domain"/>
    <property type="match status" value="3"/>
</dbReference>
<name>A0ABX4YL16_9LEPT</name>
<evidence type="ECO:0000256" key="1">
    <source>
        <dbReference type="ARBA" id="ARBA00022737"/>
    </source>
</evidence>
<evidence type="ECO:0008006" key="7">
    <source>
        <dbReference type="Google" id="ProtNLM"/>
    </source>
</evidence>
<protein>
    <recommendedName>
        <fullName evidence="7">Ankyrin repeat protein</fullName>
    </recommendedName>
</protein>
<sequence>MFTNSLHLTIYTFHLYLRIKRRFMERFYRNSIAIPALLIFFLIHPSLFSGILANENPLPKIYVHKFKLERNIPSALENRLRNGIINSILRNYEGKYNIADDDSIATLLRQAELKQKQNCSDEICMTQIADAIDADILVSGEISGSPRGFKVYLRSQTRDPKLLTYTIKTNFDFEFQEFQIDYYAAEAGRKLIDPKYSLNIAEISLSNPSNVDFPSLRIDPAQGTEINVLDFKTSDSGAQGFIEAATGALEAADLAAKNKQYEKSISIYETVLLTIEDRLTEKSKNEIKDYLKGIRSRIANSYIFIYKGKLDFIDAQLKSANAIPGSNLKTFLDKYREIFGDYHSKVKEIYRTKDLEKAIEDRVEKLDIAILSNIEKEGDSQYSNFDFTSATLSYRFVRAELSSKRPNTQSYKILKTRIEKKISASEATGRSYLHSKLGGIFQTLEKDYISEGLETDEKGKRQYIERIKEGLRLGLETLTRSEFATDELIRNYNTLRSKAYSYAGKVIFDQGRADELLHEGIDKKFQKQIDTCIKIGADPNSRQNGSGTTAIERLIENKQILISPDAVRIARNQIQPNPSADSDLFNAVFQRKPDDIIRAVLKGADSNSKDFLDNTPLHKATGYGYPDISALLLMLGAEVNSKNSDGETPLHRAVGQGSIEVSKLLLSVGSDVNAIKNDGETPLYRAVSAPKMAKLLLETGADVNLKNYDGWTPLHKVAESGSGEVAKLLLQAGANVNAKDNVGWTPLDWAVQKNRFENPNIVKILRSAGGQCLVNCVE</sequence>
<keyword evidence="6" id="KW-1185">Reference proteome</keyword>
<dbReference type="PANTHER" id="PTHR24134:SF9">
    <property type="entry name" value="ANKYRIN REPEAT AND SOCS BOX PROTEIN 8"/>
    <property type="match status" value="1"/>
</dbReference>
<gene>
    <name evidence="5" type="ORF">BES34_005550</name>
</gene>
<dbReference type="SMART" id="SM00248">
    <property type="entry name" value="ANK"/>
    <property type="match status" value="5"/>
</dbReference>
<keyword evidence="1" id="KW-0677">Repeat</keyword>
<dbReference type="PANTHER" id="PTHR24134">
    <property type="entry name" value="ANKYRIN REPEAT-CONTAINING PROTEIN DDB_G0279043"/>
    <property type="match status" value="1"/>
</dbReference>
<dbReference type="Proteomes" id="UP000094669">
    <property type="component" value="Unassembled WGS sequence"/>
</dbReference>
<keyword evidence="4" id="KW-0472">Membrane</keyword>
<organism evidence="5 6">
    <name type="scientific">Leptospira inadai serovar Lyme</name>
    <dbReference type="NCBI Taxonomy" id="293084"/>
    <lineage>
        <taxon>Bacteria</taxon>
        <taxon>Pseudomonadati</taxon>
        <taxon>Spirochaetota</taxon>
        <taxon>Spirochaetia</taxon>
        <taxon>Leptospirales</taxon>
        <taxon>Leptospiraceae</taxon>
        <taxon>Leptospira</taxon>
    </lineage>
</organism>
<feature type="repeat" description="ANK" evidence="3">
    <location>
        <begin position="678"/>
        <end position="708"/>
    </location>
</feature>